<proteinExistence type="predicted"/>
<evidence type="ECO:0000313" key="4">
    <source>
        <dbReference type="Proteomes" id="UP001602287"/>
    </source>
</evidence>
<evidence type="ECO:0000256" key="1">
    <source>
        <dbReference type="SAM" id="Phobius"/>
    </source>
</evidence>
<keyword evidence="1" id="KW-1133">Transmembrane helix</keyword>
<dbReference type="EMBL" id="JBIAZM010000014">
    <property type="protein sequence ID" value="MFF5203513.1"/>
    <property type="molecule type" value="Genomic_DNA"/>
</dbReference>
<evidence type="ECO:0000313" key="3">
    <source>
        <dbReference type="EMBL" id="MFF5203513.1"/>
    </source>
</evidence>
<evidence type="ECO:0000256" key="2">
    <source>
        <dbReference type="SAM" id="SignalP"/>
    </source>
</evidence>
<feature type="transmembrane region" description="Helical" evidence="1">
    <location>
        <begin position="83"/>
        <end position="101"/>
    </location>
</feature>
<feature type="transmembrane region" description="Helical" evidence="1">
    <location>
        <begin position="149"/>
        <end position="170"/>
    </location>
</feature>
<keyword evidence="4" id="KW-1185">Reference proteome</keyword>
<feature type="signal peptide" evidence="2">
    <location>
        <begin position="1"/>
        <end position="28"/>
    </location>
</feature>
<feature type="transmembrane region" description="Helical" evidence="1">
    <location>
        <begin position="52"/>
        <end position="76"/>
    </location>
</feature>
<organism evidence="3 4">
    <name type="scientific">Micromonospora parva</name>
    <dbReference type="NCBI Taxonomy" id="1464048"/>
    <lineage>
        <taxon>Bacteria</taxon>
        <taxon>Bacillati</taxon>
        <taxon>Actinomycetota</taxon>
        <taxon>Actinomycetes</taxon>
        <taxon>Micromonosporales</taxon>
        <taxon>Micromonosporaceae</taxon>
        <taxon>Micromonospora</taxon>
    </lineage>
</organism>
<dbReference type="Proteomes" id="UP001602287">
    <property type="component" value="Unassembled WGS sequence"/>
</dbReference>
<dbReference type="InterPro" id="IPR009339">
    <property type="entry name" value="DUF998"/>
</dbReference>
<protein>
    <submittedName>
        <fullName evidence="3">DUF998 domain-containing protein</fullName>
    </submittedName>
</protein>
<keyword evidence="2" id="KW-0732">Signal</keyword>
<comment type="caution">
    <text evidence="3">The sequence shown here is derived from an EMBL/GenBank/DDBJ whole genome shotgun (WGS) entry which is preliminary data.</text>
</comment>
<reference evidence="3 4" key="1">
    <citation type="submission" date="2024-10" db="EMBL/GenBank/DDBJ databases">
        <title>The Natural Products Discovery Center: Release of the First 8490 Sequenced Strains for Exploring Actinobacteria Biosynthetic Diversity.</title>
        <authorList>
            <person name="Kalkreuter E."/>
            <person name="Kautsar S.A."/>
            <person name="Yang D."/>
            <person name="Bader C.D."/>
            <person name="Teijaro C.N."/>
            <person name="Fluegel L."/>
            <person name="Davis C.M."/>
            <person name="Simpson J.R."/>
            <person name="Lauterbach L."/>
            <person name="Steele A.D."/>
            <person name="Gui C."/>
            <person name="Meng S."/>
            <person name="Li G."/>
            <person name="Viehrig K."/>
            <person name="Ye F."/>
            <person name="Su P."/>
            <person name="Kiefer A.F."/>
            <person name="Nichols A."/>
            <person name="Cepeda A.J."/>
            <person name="Yan W."/>
            <person name="Fan B."/>
            <person name="Jiang Y."/>
            <person name="Adhikari A."/>
            <person name="Zheng C.-J."/>
            <person name="Schuster L."/>
            <person name="Cowan T.M."/>
            <person name="Smanski M.J."/>
            <person name="Chevrette M.G."/>
            <person name="De Carvalho L.P.S."/>
            <person name="Shen B."/>
        </authorList>
    </citation>
    <scope>NUCLEOTIDE SEQUENCE [LARGE SCALE GENOMIC DNA]</scope>
    <source>
        <strain evidence="3 4">NPDC000140</strain>
    </source>
</reference>
<keyword evidence="1" id="KW-0472">Membrane</keyword>
<keyword evidence="1" id="KW-0812">Transmembrane</keyword>
<gene>
    <name evidence="3" type="ORF">ACFY3B_28330</name>
</gene>
<feature type="transmembrane region" description="Helical" evidence="1">
    <location>
        <begin position="107"/>
        <end position="128"/>
    </location>
</feature>
<name>A0ABW6W0T3_9ACTN</name>
<dbReference type="RefSeq" id="WP_051708746.1">
    <property type="nucleotide sequence ID" value="NZ_JBIAZM010000014.1"/>
</dbReference>
<dbReference type="Pfam" id="PF06197">
    <property type="entry name" value="DUF998"/>
    <property type="match status" value="1"/>
</dbReference>
<sequence length="211" mass="21338">MSAVPRWALLSAAGAPLFLIGGWTVAQAAQADGFDPVRQTISALAATGADHRWIMTIGLAGLGLCHLTTALGLVSAARAGRGLLGLGGLATVLVAVFPQNATGSSTTHVVAAGVAFGALAVWPALAVPRRAASPLAREHRHRPQDGPAPVRRVALAAAAVLLGLVGWFGVEFFTDGAWIGLTERLAAAAEAGAPLAAVLFSRLRPRPSGPG</sequence>
<accession>A0ABW6W0T3</accession>
<feature type="chain" id="PRO_5047267129" evidence="2">
    <location>
        <begin position="29"/>
        <end position="211"/>
    </location>
</feature>